<name>A0A917BFW9_9MICO</name>
<proteinExistence type="predicted"/>
<organism evidence="1 2">
    <name type="scientific">Subtercola lobariae</name>
    <dbReference type="NCBI Taxonomy" id="1588641"/>
    <lineage>
        <taxon>Bacteria</taxon>
        <taxon>Bacillati</taxon>
        <taxon>Actinomycetota</taxon>
        <taxon>Actinomycetes</taxon>
        <taxon>Micrococcales</taxon>
        <taxon>Microbacteriaceae</taxon>
        <taxon>Subtercola</taxon>
    </lineage>
</organism>
<evidence type="ECO:0000313" key="1">
    <source>
        <dbReference type="EMBL" id="GGF38968.1"/>
    </source>
</evidence>
<dbReference type="AlphaFoldDB" id="A0A917BFW9"/>
<protein>
    <submittedName>
        <fullName evidence="1">Uncharacterized protein</fullName>
    </submittedName>
</protein>
<sequence>MVLGMAATALSYQRRELRNHVVTFDLEVRFPGKQPYQMRTNQALPGLLVGGILPGSTVFVRVDRNNEQRVAIDFNQIIPNNVFAGWWTGRCHSWASDVWGCAPRDRNRGQRSGAADVQRG</sequence>
<reference evidence="1 2" key="1">
    <citation type="journal article" date="2014" name="Int. J. Syst. Evol. Microbiol.">
        <title>Complete genome sequence of Corynebacterium casei LMG S-19264T (=DSM 44701T), isolated from a smear-ripened cheese.</title>
        <authorList>
            <consortium name="US DOE Joint Genome Institute (JGI-PGF)"/>
            <person name="Walter F."/>
            <person name="Albersmeier A."/>
            <person name="Kalinowski J."/>
            <person name="Ruckert C."/>
        </authorList>
    </citation>
    <scope>NUCLEOTIDE SEQUENCE [LARGE SCALE GENOMIC DNA]</scope>
    <source>
        <strain evidence="1 2">CGMCC 1.12976</strain>
    </source>
</reference>
<gene>
    <name evidence="1" type="ORF">GCM10011399_34810</name>
</gene>
<dbReference type="Proteomes" id="UP000598775">
    <property type="component" value="Unassembled WGS sequence"/>
</dbReference>
<accession>A0A917BFW9</accession>
<evidence type="ECO:0000313" key="2">
    <source>
        <dbReference type="Proteomes" id="UP000598775"/>
    </source>
</evidence>
<keyword evidence="2" id="KW-1185">Reference proteome</keyword>
<comment type="caution">
    <text evidence="1">The sequence shown here is derived from an EMBL/GenBank/DDBJ whole genome shotgun (WGS) entry which is preliminary data.</text>
</comment>
<dbReference type="EMBL" id="BMGP01000007">
    <property type="protein sequence ID" value="GGF38968.1"/>
    <property type="molecule type" value="Genomic_DNA"/>
</dbReference>